<evidence type="ECO:0000259" key="2">
    <source>
        <dbReference type="Pfam" id="PF25597"/>
    </source>
</evidence>
<dbReference type="EMBL" id="JACGWL010000010">
    <property type="protein sequence ID" value="KAK4394015.1"/>
    <property type="molecule type" value="Genomic_DNA"/>
</dbReference>
<dbReference type="InterPro" id="IPR012337">
    <property type="entry name" value="RNaseH-like_sf"/>
</dbReference>
<evidence type="ECO:0000256" key="1">
    <source>
        <dbReference type="SAM" id="MobiDB-lite"/>
    </source>
</evidence>
<organism evidence="3 4">
    <name type="scientific">Sesamum angolense</name>
    <dbReference type="NCBI Taxonomy" id="2727404"/>
    <lineage>
        <taxon>Eukaryota</taxon>
        <taxon>Viridiplantae</taxon>
        <taxon>Streptophyta</taxon>
        <taxon>Embryophyta</taxon>
        <taxon>Tracheophyta</taxon>
        <taxon>Spermatophyta</taxon>
        <taxon>Magnoliopsida</taxon>
        <taxon>eudicotyledons</taxon>
        <taxon>Gunneridae</taxon>
        <taxon>Pentapetalae</taxon>
        <taxon>asterids</taxon>
        <taxon>lamiids</taxon>
        <taxon>Lamiales</taxon>
        <taxon>Pedaliaceae</taxon>
        <taxon>Sesamum</taxon>
    </lineage>
</organism>
<evidence type="ECO:0000313" key="4">
    <source>
        <dbReference type="Proteomes" id="UP001289374"/>
    </source>
</evidence>
<gene>
    <name evidence="3" type="ORF">Sango_1872300</name>
</gene>
<keyword evidence="4" id="KW-1185">Reference proteome</keyword>
<dbReference type="InterPro" id="IPR057670">
    <property type="entry name" value="SH3_retrovirus"/>
</dbReference>
<dbReference type="Proteomes" id="UP001289374">
    <property type="component" value="Unassembled WGS sequence"/>
</dbReference>
<dbReference type="InterPro" id="IPR039537">
    <property type="entry name" value="Retrotran_Ty1/copia-like"/>
</dbReference>
<sequence length="235" mass="26991">MEPAAAATTTRQSISRNRKRSGTRRPVLSNSSTKEKSETFLTFESFKAKVEKESGMPIKILRSDPGEQQSSKKLLAEIVKWSIHVLNRSPTFSVQNQTPEEAWSGRRPSVEHFRIFGCIAYAHVPYPKRNKLDEKEEKCIFLGVCEQSKVYKLYNLITKKVVINREVFNEVEFWNHENCKSEQRIQVDFEDGDEVIGQQVETNDEAIVIQEISPVDAVERPQQVKKGLVGCKTMW</sequence>
<feature type="domain" description="Retroviral polymerase SH3-like" evidence="2">
    <location>
        <begin position="118"/>
        <end position="178"/>
    </location>
</feature>
<comment type="caution">
    <text evidence="3">The sequence shown here is derived from an EMBL/GenBank/DDBJ whole genome shotgun (WGS) entry which is preliminary data.</text>
</comment>
<reference evidence="3" key="1">
    <citation type="submission" date="2020-06" db="EMBL/GenBank/DDBJ databases">
        <authorList>
            <person name="Li T."/>
            <person name="Hu X."/>
            <person name="Zhang T."/>
            <person name="Song X."/>
            <person name="Zhang H."/>
            <person name="Dai N."/>
            <person name="Sheng W."/>
            <person name="Hou X."/>
            <person name="Wei L."/>
        </authorList>
    </citation>
    <scope>NUCLEOTIDE SEQUENCE</scope>
    <source>
        <strain evidence="3">K16</strain>
        <tissue evidence="3">Leaf</tissue>
    </source>
</reference>
<dbReference type="SUPFAM" id="SSF53098">
    <property type="entry name" value="Ribonuclease H-like"/>
    <property type="match status" value="1"/>
</dbReference>
<dbReference type="PANTHER" id="PTHR42648:SF18">
    <property type="entry name" value="RETROTRANSPOSON, UNCLASSIFIED-LIKE PROTEIN"/>
    <property type="match status" value="1"/>
</dbReference>
<name>A0AAE1WIF1_9LAMI</name>
<proteinExistence type="predicted"/>
<dbReference type="PANTHER" id="PTHR42648">
    <property type="entry name" value="TRANSPOSASE, PUTATIVE-RELATED"/>
    <property type="match status" value="1"/>
</dbReference>
<protein>
    <recommendedName>
        <fullName evidence="2">Retroviral polymerase SH3-like domain-containing protein</fullName>
    </recommendedName>
</protein>
<dbReference type="Pfam" id="PF25597">
    <property type="entry name" value="SH3_retrovirus"/>
    <property type="match status" value="1"/>
</dbReference>
<feature type="region of interest" description="Disordered" evidence="1">
    <location>
        <begin position="1"/>
        <end position="36"/>
    </location>
</feature>
<accession>A0AAE1WIF1</accession>
<reference evidence="3" key="2">
    <citation type="journal article" date="2024" name="Plant">
        <title>Genomic evolution and insights into agronomic trait innovations of Sesamum species.</title>
        <authorList>
            <person name="Miao H."/>
            <person name="Wang L."/>
            <person name="Qu L."/>
            <person name="Liu H."/>
            <person name="Sun Y."/>
            <person name="Le M."/>
            <person name="Wang Q."/>
            <person name="Wei S."/>
            <person name="Zheng Y."/>
            <person name="Lin W."/>
            <person name="Duan Y."/>
            <person name="Cao H."/>
            <person name="Xiong S."/>
            <person name="Wang X."/>
            <person name="Wei L."/>
            <person name="Li C."/>
            <person name="Ma Q."/>
            <person name="Ju M."/>
            <person name="Zhao R."/>
            <person name="Li G."/>
            <person name="Mu C."/>
            <person name="Tian Q."/>
            <person name="Mei H."/>
            <person name="Zhang T."/>
            <person name="Gao T."/>
            <person name="Zhang H."/>
        </authorList>
    </citation>
    <scope>NUCLEOTIDE SEQUENCE</scope>
    <source>
        <strain evidence="3">K16</strain>
    </source>
</reference>
<dbReference type="AlphaFoldDB" id="A0AAE1WIF1"/>
<evidence type="ECO:0000313" key="3">
    <source>
        <dbReference type="EMBL" id="KAK4394015.1"/>
    </source>
</evidence>